<dbReference type="EMBL" id="LWDX02058025">
    <property type="protein sequence ID" value="OEL18015.1"/>
    <property type="molecule type" value="Genomic_DNA"/>
</dbReference>
<dbReference type="Pfam" id="PF05922">
    <property type="entry name" value="Inhibitor_I9"/>
    <property type="match status" value="1"/>
</dbReference>
<feature type="domain" description="Inhibitor I9" evidence="2">
    <location>
        <begin position="8"/>
        <end position="55"/>
    </location>
</feature>
<gene>
    <name evidence="3" type="ORF">BAE44_0020966</name>
</gene>
<protein>
    <recommendedName>
        <fullName evidence="2">Inhibitor I9 domain-containing protein</fullName>
    </recommendedName>
</protein>
<dbReference type="Gene3D" id="3.30.70.80">
    <property type="entry name" value="Peptidase S8 propeptide/proteinase inhibitor I9"/>
    <property type="match status" value="1"/>
</dbReference>
<feature type="non-terminal residue" evidence="3">
    <location>
        <position position="1"/>
    </location>
</feature>
<organism evidence="3 4">
    <name type="scientific">Dichanthelium oligosanthes</name>
    <dbReference type="NCBI Taxonomy" id="888268"/>
    <lineage>
        <taxon>Eukaryota</taxon>
        <taxon>Viridiplantae</taxon>
        <taxon>Streptophyta</taxon>
        <taxon>Embryophyta</taxon>
        <taxon>Tracheophyta</taxon>
        <taxon>Spermatophyta</taxon>
        <taxon>Magnoliopsida</taxon>
        <taxon>Liliopsida</taxon>
        <taxon>Poales</taxon>
        <taxon>Poaceae</taxon>
        <taxon>PACMAD clade</taxon>
        <taxon>Panicoideae</taxon>
        <taxon>Panicodae</taxon>
        <taxon>Paniceae</taxon>
        <taxon>Dichantheliinae</taxon>
        <taxon>Dichanthelium</taxon>
    </lineage>
</organism>
<dbReference type="InterPro" id="IPR010259">
    <property type="entry name" value="S8pro/Inhibitor_I9"/>
</dbReference>
<evidence type="ECO:0000259" key="2">
    <source>
        <dbReference type="Pfam" id="PF05922"/>
    </source>
</evidence>
<reference evidence="3 4" key="1">
    <citation type="submission" date="2016-09" db="EMBL/GenBank/DDBJ databases">
        <title>The draft genome of Dichanthelium oligosanthes: A C3 panicoid grass species.</title>
        <authorList>
            <person name="Studer A.J."/>
            <person name="Schnable J.C."/>
            <person name="Brutnell T.P."/>
        </authorList>
    </citation>
    <scope>NUCLEOTIDE SEQUENCE [LARGE SCALE GENOMIC DNA]</scope>
    <source>
        <strain evidence="4">cv. Kellogg 1175</strain>
        <tissue evidence="3">Leaf</tissue>
    </source>
</reference>
<sequence length="112" mass="12364">LMDDGARQEWYRSFLPADVTSNGDPRLVRSYKTVFHGLTALLTAEDLDTMSSLPSCPDSAGGSPMVRGTQRRHGRRLSLAWRRTTACGRKPATARGRNIEGLEHYLGHLLPG</sequence>
<evidence type="ECO:0000313" key="3">
    <source>
        <dbReference type="EMBL" id="OEL18015.1"/>
    </source>
</evidence>
<dbReference type="InterPro" id="IPR037045">
    <property type="entry name" value="S8pro/Inhibitor_I9_sf"/>
</dbReference>
<dbReference type="Proteomes" id="UP000095767">
    <property type="component" value="Unassembled WGS sequence"/>
</dbReference>
<keyword evidence="4" id="KW-1185">Reference proteome</keyword>
<dbReference type="AlphaFoldDB" id="A0A1E5UZ13"/>
<evidence type="ECO:0000256" key="1">
    <source>
        <dbReference type="SAM" id="MobiDB-lite"/>
    </source>
</evidence>
<comment type="caution">
    <text evidence="3">The sequence shown here is derived from an EMBL/GenBank/DDBJ whole genome shotgun (WGS) entry which is preliminary data.</text>
</comment>
<feature type="region of interest" description="Disordered" evidence="1">
    <location>
        <begin position="53"/>
        <end position="76"/>
    </location>
</feature>
<name>A0A1E5UZ13_9POAL</name>
<evidence type="ECO:0000313" key="4">
    <source>
        <dbReference type="Proteomes" id="UP000095767"/>
    </source>
</evidence>
<accession>A0A1E5UZ13</accession>
<proteinExistence type="predicted"/>
<dbReference type="STRING" id="888268.A0A1E5UZ13"/>